<dbReference type="RefSeq" id="WP_202016416.1">
    <property type="nucleotide sequence ID" value="NZ_JAERRB010000019.1"/>
</dbReference>
<sequence>MHKVQQMQSFVCFLATIEAFERLFDQHGFCIKIFIFNTLISDDQPSSRTIERYTNGPVQGRQIFKMNACGMPMNCFNSKRPTPTRGLFE</sequence>
<dbReference type="Proteomes" id="UP000613030">
    <property type="component" value="Unassembled WGS sequence"/>
</dbReference>
<dbReference type="EMBL" id="JAERRB010000019">
    <property type="protein sequence ID" value="MBL0745784.1"/>
    <property type="molecule type" value="Genomic_DNA"/>
</dbReference>
<keyword evidence="2" id="KW-1185">Reference proteome</keyword>
<proteinExistence type="predicted"/>
<protein>
    <submittedName>
        <fullName evidence="1">Uncharacterized protein</fullName>
    </submittedName>
</protein>
<comment type="caution">
    <text evidence="1">The sequence shown here is derived from an EMBL/GenBank/DDBJ whole genome shotgun (WGS) entry which is preliminary data.</text>
</comment>
<evidence type="ECO:0000313" key="2">
    <source>
        <dbReference type="Proteomes" id="UP000613030"/>
    </source>
</evidence>
<evidence type="ECO:0000313" key="1">
    <source>
        <dbReference type="EMBL" id="MBL0745784.1"/>
    </source>
</evidence>
<accession>A0ABS1L252</accession>
<reference evidence="1 2" key="1">
    <citation type="submission" date="2021-01" db="EMBL/GenBank/DDBJ databases">
        <title>Chryseolinea sp. Jin1 Genome sequencing and assembly.</title>
        <authorList>
            <person name="Kim I."/>
        </authorList>
    </citation>
    <scope>NUCLEOTIDE SEQUENCE [LARGE SCALE GENOMIC DNA]</scope>
    <source>
        <strain evidence="1 2">Jin1</strain>
    </source>
</reference>
<gene>
    <name evidence="1" type="ORF">JI741_31410</name>
</gene>
<name>A0ABS1L252_9BACT</name>
<organism evidence="1 2">
    <name type="scientific">Chryseolinea lacunae</name>
    <dbReference type="NCBI Taxonomy" id="2801331"/>
    <lineage>
        <taxon>Bacteria</taxon>
        <taxon>Pseudomonadati</taxon>
        <taxon>Bacteroidota</taxon>
        <taxon>Cytophagia</taxon>
        <taxon>Cytophagales</taxon>
        <taxon>Fulvivirgaceae</taxon>
        <taxon>Chryseolinea</taxon>
    </lineage>
</organism>